<gene>
    <name evidence="1" type="ORF">AQUSIP_15670</name>
</gene>
<name>A0A5E4PII3_9COXI</name>
<accession>A0A5E4PII3</accession>
<dbReference type="Proteomes" id="UP000324194">
    <property type="component" value="Chromosome 1"/>
</dbReference>
<dbReference type="OrthoDB" id="5652976at2"/>
<dbReference type="KEGG" id="asip:AQUSIP_15670"/>
<evidence type="ECO:0000313" key="1">
    <source>
        <dbReference type="EMBL" id="VVC76258.1"/>
    </source>
</evidence>
<organism evidence="1 2">
    <name type="scientific">Aquicella siphonis</name>
    <dbReference type="NCBI Taxonomy" id="254247"/>
    <lineage>
        <taxon>Bacteria</taxon>
        <taxon>Pseudomonadati</taxon>
        <taxon>Pseudomonadota</taxon>
        <taxon>Gammaproteobacteria</taxon>
        <taxon>Legionellales</taxon>
        <taxon>Coxiellaceae</taxon>
        <taxon>Aquicella</taxon>
    </lineage>
</organism>
<sequence>MAKKIAYRVRNWKDYNFSLINRGNLTIWFSEDAIKSWYQKPQKTKGMRLFILMNRRRARPFLCP</sequence>
<dbReference type="AlphaFoldDB" id="A0A5E4PII3"/>
<reference evidence="1 2" key="1">
    <citation type="submission" date="2019-08" db="EMBL/GenBank/DDBJ databases">
        <authorList>
            <person name="Guy L."/>
        </authorList>
    </citation>
    <scope>NUCLEOTIDE SEQUENCE [LARGE SCALE GENOMIC DNA]</scope>
    <source>
        <strain evidence="1 2">SGT-108</strain>
    </source>
</reference>
<protein>
    <recommendedName>
        <fullName evidence="3">Transposase DDE domain-containing protein</fullName>
    </recommendedName>
</protein>
<proteinExistence type="predicted"/>
<dbReference type="RefSeq" id="WP_148339488.1">
    <property type="nucleotide sequence ID" value="NZ_LR699119.1"/>
</dbReference>
<evidence type="ECO:0008006" key="3">
    <source>
        <dbReference type="Google" id="ProtNLM"/>
    </source>
</evidence>
<keyword evidence="2" id="KW-1185">Reference proteome</keyword>
<evidence type="ECO:0000313" key="2">
    <source>
        <dbReference type="Proteomes" id="UP000324194"/>
    </source>
</evidence>
<dbReference type="EMBL" id="LR699119">
    <property type="protein sequence ID" value="VVC76258.1"/>
    <property type="molecule type" value="Genomic_DNA"/>
</dbReference>